<dbReference type="InterPro" id="IPR013785">
    <property type="entry name" value="Aldolase_TIM"/>
</dbReference>
<dbReference type="Gene3D" id="3.20.20.70">
    <property type="entry name" value="Aldolase class I"/>
    <property type="match status" value="1"/>
</dbReference>
<dbReference type="EMBL" id="BARV01013580">
    <property type="protein sequence ID" value="GAI24131.1"/>
    <property type="molecule type" value="Genomic_DNA"/>
</dbReference>
<comment type="caution">
    <text evidence="2">The sequence shown here is derived from an EMBL/GenBank/DDBJ whole genome shotgun (WGS) entry which is preliminary data.</text>
</comment>
<gene>
    <name evidence="2" type="ORF">S06H3_24423</name>
</gene>
<dbReference type="AlphaFoldDB" id="X1N1J2"/>
<evidence type="ECO:0000259" key="1">
    <source>
        <dbReference type="Pfam" id="PF08608"/>
    </source>
</evidence>
<reference evidence="2" key="1">
    <citation type="journal article" date="2014" name="Front. Microbiol.">
        <title>High frequency of phylogenetically diverse reductive dehalogenase-homologous genes in deep subseafloor sedimentary metagenomes.</title>
        <authorList>
            <person name="Kawai M."/>
            <person name="Futagami T."/>
            <person name="Toyoda A."/>
            <person name="Takaki Y."/>
            <person name="Nishi S."/>
            <person name="Hori S."/>
            <person name="Arai W."/>
            <person name="Tsubouchi T."/>
            <person name="Morono Y."/>
            <person name="Uchiyama I."/>
            <person name="Ito T."/>
            <person name="Fujiyama A."/>
            <person name="Inagaki F."/>
            <person name="Takami H."/>
        </authorList>
    </citation>
    <scope>NUCLEOTIDE SEQUENCE</scope>
    <source>
        <strain evidence="2">Expedition CK06-06</strain>
    </source>
</reference>
<accession>X1N1J2</accession>
<name>X1N1J2_9ZZZZ</name>
<organism evidence="2">
    <name type="scientific">marine sediment metagenome</name>
    <dbReference type="NCBI Taxonomy" id="412755"/>
    <lineage>
        <taxon>unclassified sequences</taxon>
        <taxon>metagenomes</taxon>
        <taxon>ecological metagenomes</taxon>
    </lineage>
</organism>
<protein>
    <recommendedName>
        <fullName evidence="1">tRNA wybutosine-synthesis domain-containing protein</fullName>
    </recommendedName>
</protein>
<dbReference type="Pfam" id="PF08608">
    <property type="entry name" value="Wyosine_form"/>
    <property type="match status" value="1"/>
</dbReference>
<proteinExistence type="predicted"/>
<dbReference type="InterPro" id="IPR013917">
    <property type="entry name" value="tRNA_wybutosine-synth"/>
</dbReference>
<feature type="domain" description="tRNA wybutosine-synthesis" evidence="1">
    <location>
        <begin position="1"/>
        <end position="38"/>
    </location>
</feature>
<sequence>MENMPLYDEVNGFARELARETGYSIAGESRPSRVVLLKKA</sequence>
<evidence type="ECO:0000313" key="2">
    <source>
        <dbReference type="EMBL" id="GAI24131.1"/>
    </source>
</evidence>